<evidence type="ECO:0000256" key="1">
    <source>
        <dbReference type="SAM" id="MobiDB-lite"/>
    </source>
</evidence>
<comment type="caution">
    <text evidence="2">The sequence shown here is derived from an EMBL/GenBank/DDBJ whole genome shotgun (WGS) entry which is preliminary data.</text>
</comment>
<feature type="compositionally biased region" description="Polar residues" evidence="1">
    <location>
        <begin position="157"/>
        <end position="166"/>
    </location>
</feature>
<feature type="region of interest" description="Disordered" evidence="1">
    <location>
        <begin position="151"/>
        <end position="186"/>
    </location>
</feature>
<evidence type="ECO:0000313" key="2">
    <source>
        <dbReference type="EMBL" id="VEL40898.1"/>
    </source>
</evidence>
<dbReference type="AlphaFoldDB" id="A0A448XNE9"/>
<organism evidence="2 3">
    <name type="scientific">Protopolystoma xenopodis</name>
    <dbReference type="NCBI Taxonomy" id="117903"/>
    <lineage>
        <taxon>Eukaryota</taxon>
        <taxon>Metazoa</taxon>
        <taxon>Spiralia</taxon>
        <taxon>Lophotrochozoa</taxon>
        <taxon>Platyhelminthes</taxon>
        <taxon>Monogenea</taxon>
        <taxon>Polyopisthocotylea</taxon>
        <taxon>Polystomatidea</taxon>
        <taxon>Polystomatidae</taxon>
        <taxon>Protopolystoma</taxon>
    </lineage>
</organism>
<sequence>MAPHGPYKVLLHQISPLALHQACYQAIRELEKPVDRARGQLGLELVATRDLNPNQCTDSILQPDINSERAVIQGTNHELIRDQGQPTGQLGIAKQPEIDLGSGTQTALPVFEKNSSSEARFHKHDATALPHQSPPISSLEDINISMPNRNSRKCVSADSNAMSSELTESKISDYRPPLAKRPCRPGDLASGIKASADKHLKATTLSYPLASDNRNLAEVQSLGQSSESVSLPECTHMLLLYLSMGIESSRPADATDMTIM</sequence>
<accession>A0A448XNE9</accession>
<feature type="region of interest" description="Disordered" evidence="1">
    <location>
        <begin position="117"/>
        <end position="136"/>
    </location>
</feature>
<proteinExistence type="predicted"/>
<gene>
    <name evidence="2" type="ORF">PXEA_LOCUS34338</name>
</gene>
<reference evidence="2" key="1">
    <citation type="submission" date="2018-11" db="EMBL/GenBank/DDBJ databases">
        <authorList>
            <consortium name="Pathogen Informatics"/>
        </authorList>
    </citation>
    <scope>NUCLEOTIDE SEQUENCE</scope>
</reference>
<dbReference type="Proteomes" id="UP000784294">
    <property type="component" value="Unassembled WGS sequence"/>
</dbReference>
<protein>
    <submittedName>
        <fullName evidence="2">Uncharacterized protein</fullName>
    </submittedName>
</protein>
<name>A0A448XNE9_9PLAT</name>
<dbReference type="EMBL" id="CAAALY010266933">
    <property type="protein sequence ID" value="VEL40898.1"/>
    <property type="molecule type" value="Genomic_DNA"/>
</dbReference>
<keyword evidence="3" id="KW-1185">Reference proteome</keyword>
<evidence type="ECO:0000313" key="3">
    <source>
        <dbReference type="Proteomes" id="UP000784294"/>
    </source>
</evidence>